<dbReference type="Proteomes" id="UP001597391">
    <property type="component" value="Unassembled WGS sequence"/>
</dbReference>
<evidence type="ECO:0000256" key="1">
    <source>
        <dbReference type="ARBA" id="ARBA00006930"/>
    </source>
</evidence>
<dbReference type="InterPro" id="IPR038729">
    <property type="entry name" value="Rad50/SbcC_AAA"/>
</dbReference>
<dbReference type="EMBL" id="JBHUOP010000002">
    <property type="protein sequence ID" value="MFD2840193.1"/>
    <property type="molecule type" value="Genomic_DNA"/>
</dbReference>
<dbReference type="RefSeq" id="WP_377465915.1">
    <property type="nucleotide sequence ID" value="NZ_JBHUOP010000002.1"/>
</dbReference>
<gene>
    <name evidence="7" type="ORF">ACFSYH_06380</name>
</gene>
<dbReference type="SUPFAM" id="SSF52540">
    <property type="entry name" value="P-loop containing nucleoside triphosphate hydrolases"/>
    <property type="match status" value="1"/>
</dbReference>
<feature type="region of interest" description="Disordered" evidence="5">
    <location>
        <begin position="562"/>
        <end position="587"/>
    </location>
</feature>
<evidence type="ECO:0000256" key="3">
    <source>
        <dbReference type="ARBA" id="ARBA00013368"/>
    </source>
</evidence>
<reference evidence="8" key="1">
    <citation type="journal article" date="2019" name="Int. J. Syst. Evol. Microbiol.">
        <title>The Global Catalogue of Microorganisms (GCM) 10K type strain sequencing project: providing services to taxonomists for standard genome sequencing and annotation.</title>
        <authorList>
            <consortium name="The Broad Institute Genomics Platform"/>
            <consortium name="The Broad Institute Genome Sequencing Center for Infectious Disease"/>
            <person name="Wu L."/>
            <person name="Ma J."/>
        </authorList>
    </citation>
    <scope>NUCLEOTIDE SEQUENCE [LARGE SCALE GENOMIC DNA]</scope>
    <source>
        <strain evidence="8">KCTC 33576</strain>
    </source>
</reference>
<comment type="subunit">
    <text evidence="2">Heterodimer of SbcC and SbcD.</text>
</comment>
<keyword evidence="4" id="KW-0175">Coiled coil</keyword>
<evidence type="ECO:0000313" key="8">
    <source>
        <dbReference type="Proteomes" id="UP001597391"/>
    </source>
</evidence>
<feature type="domain" description="Rad50/SbcC-type AAA" evidence="6">
    <location>
        <begin position="6"/>
        <end position="228"/>
    </location>
</feature>
<accession>A0ABW5XH82</accession>
<proteinExistence type="inferred from homology"/>
<evidence type="ECO:0000256" key="2">
    <source>
        <dbReference type="ARBA" id="ARBA00011322"/>
    </source>
</evidence>
<organism evidence="7 8">
    <name type="scientific">Populibacterium corticicola</name>
    <dbReference type="NCBI Taxonomy" id="1812826"/>
    <lineage>
        <taxon>Bacteria</taxon>
        <taxon>Bacillati</taxon>
        <taxon>Actinomycetota</taxon>
        <taxon>Actinomycetes</taxon>
        <taxon>Micrococcales</taxon>
        <taxon>Jonesiaceae</taxon>
        <taxon>Populibacterium</taxon>
    </lineage>
</organism>
<dbReference type="InterPro" id="IPR027417">
    <property type="entry name" value="P-loop_NTPase"/>
</dbReference>
<keyword evidence="8" id="KW-1185">Reference proteome</keyword>
<comment type="caution">
    <text evidence="7">The sequence shown here is derived from an EMBL/GenBank/DDBJ whole genome shotgun (WGS) entry which is preliminary data.</text>
</comment>
<dbReference type="PANTHER" id="PTHR32114">
    <property type="entry name" value="ABC TRANSPORTER ABCH.3"/>
    <property type="match status" value="1"/>
</dbReference>
<dbReference type="Pfam" id="PF13558">
    <property type="entry name" value="SbcC_Walker_B"/>
    <property type="match status" value="1"/>
</dbReference>
<dbReference type="PANTHER" id="PTHR32114:SF2">
    <property type="entry name" value="ABC TRANSPORTER ABCH.3"/>
    <property type="match status" value="1"/>
</dbReference>
<protein>
    <recommendedName>
        <fullName evidence="3">Nuclease SbcCD subunit C</fullName>
    </recommendedName>
</protein>
<name>A0ABW5XH82_9MICO</name>
<evidence type="ECO:0000256" key="4">
    <source>
        <dbReference type="SAM" id="Coils"/>
    </source>
</evidence>
<evidence type="ECO:0000256" key="5">
    <source>
        <dbReference type="SAM" id="MobiDB-lite"/>
    </source>
</evidence>
<feature type="compositionally biased region" description="Basic and acidic residues" evidence="5">
    <location>
        <begin position="573"/>
        <end position="587"/>
    </location>
</feature>
<evidence type="ECO:0000259" key="6">
    <source>
        <dbReference type="Pfam" id="PF13476"/>
    </source>
</evidence>
<dbReference type="Gene3D" id="3.40.50.300">
    <property type="entry name" value="P-loop containing nucleotide triphosphate hydrolases"/>
    <property type="match status" value="2"/>
</dbReference>
<evidence type="ECO:0000313" key="7">
    <source>
        <dbReference type="EMBL" id="MFD2840193.1"/>
    </source>
</evidence>
<feature type="coiled-coil region" evidence="4">
    <location>
        <begin position="785"/>
        <end position="812"/>
    </location>
</feature>
<comment type="similarity">
    <text evidence="1">Belongs to the SMC family. SbcC subfamily.</text>
</comment>
<dbReference type="Pfam" id="PF13476">
    <property type="entry name" value="AAA_23"/>
    <property type="match status" value="1"/>
</dbReference>
<sequence length="1057" mass="115976">MQIHHLSLSAVGPFVGEHHIDFGELGASGLFLLEGPTGAGKSTVIDAIVYGLYGSVASKEASDDRIRSDHAADTQETYVDLIFETSHGIFRVLRQPARMRPKKRGEGLTRQNAQGVLSRLSVAELDQITQAYAQGAAPTQVAELEVGQVISTRFDEIGPEITRYIGLTKEQFSQTIVLPQGEFSKFLRSVPEDRRQLLQRVFGTEIYERAQDQLAALKRDAEKLIEGQRVARNEAVRAFVQAVENPELNIEDLLAAEPDALGDMLEQEIARLRERAEETSDNEWAAVDAERIAAETLQFAKDQVAWFAQRERLRVELEQLMQRAAEITTAETRHALAVRASYVTPYVDAVDAAEKAQNVALNNFISAVEVAQDYAELGAMNGDISQGSRSSVEVFARSFSSNRVHLNEQRDAAQHAIGGLSSLVPVEAELPRREASRERDRSRLETLKEEQRKTLERLRQRPAQRVELIERRDSLNSVVAHIPQGKATVERAEHLLKTHTLKDTAAQRVAEATAQVSEQAELVAVVNQREHDLRNAWLGQLAATVAEQLQPGQPCAVCGSLEHPAPAQVDPESATRQDVDRAENERREAEQRLASLRINQAAAQERLDALIEQAGQSTREAAQRELVDAQEALTRMQAAEQDLKATVRALADHETETKRLEESEKSSAVELSALSARITEHTVALETDRARVAEAVAQYAAEVIAFHKTSGPGSAEQGAISLAQVIAFLKGKVEAISSVLAALEELHSAQAALSERTVELNRALAEHAFDSVQEVRAGTLSTAEREQLSEQVRRYRERVAAVSAQLESAELRELPETLSMDVDALKKAHTDAQVKARQAGHLAKAASKTLKDGEYRSTEVKRAMERLHEVDAEARPTIRMAEIAAGTSSDNISRTTLATYVLKRRFEDVVEAANTRLRQLSEGRYELARSDEREDVASRRTGLALRVIDHETEKERDPRTLSGGETFNASLSLALGLADVVTGEAGGVELGTLFIDEGFGTLDPEALDRVVAVLGNLRDGGRTVGVVSHVETLKQAISDGITVTRLLSGASTLTVRA</sequence>